<dbReference type="Proteomes" id="UP000244005">
    <property type="component" value="Unassembled WGS sequence"/>
</dbReference>
<organism evidence="2 3">
    <name type="scientific">Marchantia polymorpha</name>
    <name type="common">Common liverwort</name>
    <name type="synonym">Marchantia aquatica</name>
    <dbReference type="NCBI Taxonomy" id="3197"/>
    <lineage>
        <taxon>Eukaryota</taxon>
        <taxon>Viridiplantae</taxon>
        <taxon>Streptophyta</taxon>
        <taxon>Embryophyta</taxon>
        <taxon>Marchantiophyta</taxon>
        <taxon>Marchantiopsida</taxon>
        <taxon>Marchantiidae</taxon>
        <taxon>Marchantiales</taxon>
        <taxon>Marchantiaceae</taxon>
        <taxon>Marchantia</taxon>
    </lineage>
</organism>
<accession>A0A2R6WLU7</accession>
<dbReference type="EMBL" id="KZ772748">
    <property type="protein sequence ID" value="PTQ34829.1"/>
    <property type="molecule type" value="Genomic_DNA"/>
</dbReference>
<feature type="compositionally biased region" description="Basic residues" evidence="1">
    <location>
        <begin position="1"/>
        <end position="10"/>
    </location>
</feature>
<gene>
    <name evidence="2" type="ORF">MARPO_0076s0065</name>
</gene>
<proteinExistence type="predicted"/>
<reference evidence="3" key="1">
    <citation type="journal article" date="2017" name="Cell">
        <title>Insights into land plant evolution garnered from the Marchantia polymorpha genome.</title>
        <authorList>
            <person name="Bowman J.L."/>
            <person name="Kohchi T."/>
            <person name="Yamato K.T."/>
            <person name="Jenkins J."/>
            <person name="Shu S."/>
            <person name="Ishizaki K."/>
            <person name="Yamaoka S."/>
            <person name="Nishihama R."/>
            <person name="Nakamura Y."/>
            <person name="Berger F."/>
            <person name="Adam C."/>
            <person name="Aki S.S."/>
            <person name="Althoff F."/>
            <person name="Araki T."/>
            <person name="Arteaga-Vazquez M.A."/>
            <person name="Balasubrmanian S."/>
            <person name="Barry K."/>
            <person name="Bauer D."/>
            <person name="Boehm C.R."/>
            <person name="Briginshaw L."/>
            <person name="Caballero-Perez J."/>
            <person name="Catarino B."/>
            <person name="Chen F."/>
            <person name="Chiyoda S."/>
            <person name="Chovatia M."/>
            <person name="Davies K.M."/>
            <person name="Delmans M."/>
            <person name="Demura T."/>
            <person name="Dierschke T."/>
            <person name="Dolan L."/>
            <person name="Dorantes-Acosta A.E."/>
            <person name="Eklund D.M."/>
            <person name="Florent S.N."/>
            <person name="Flores-Sandoval E."/>
            <person name="Fujiyama A."/>
            <person name="Fukuzawa H."/>
            <person name="Galik B."/>
            <person name="Grimanelli D."/>
            <person name="Grimwood J."/>
            <person name="Grossniklaus U."/>
            <person name="Hamada T."/>
            <person name="Haseloff J."/>
            <person name="Hetherington A.J."/>
            <person name="Higo A."/>
            <person name="Hirakawa Y."/>
            <person name="Hundley H.N."/>
            <person name="Ikeda Y."/>
            <person name="Inoue K."/>
            <person name="Inoue S.I."/>
            <person name="Ishida S."/>
            <person name="Jia Q."/>
            <person name="Kakita M."/>
            <person name="Kanazawa T."/>
            <person name="Kawai Y."/>
            <person name="Kawashima T."/>
            <person name="Kennedy M."/>
            <person name="Kinose K."/>
            <person name="Kinoshita T."/>
            <person name="Kohara Y."/>
            <person name="Koide E."/>
            <person name="Komatsu K."/>
            <person name="Kopischke S."/>
            <person name="Kubo M."/>
            <person name="Kyozuka J."/>
            <person name="Lagercrantz U."/>
            <person name="Lin S.S."/>
            <person name="Lindquist E."/>
            <person name="Lipzen A.M."/>
            <person name="Lu C.W."/>
            <person name="De Luna E."/>
            <person name="Martienssen R.A."/>
            <person name="Minamino N."/>
            <person name="Mizutani M."/>
            <person name="Mizutani M."/>
            <person name="Mochizuki N."/>
            <person name="Monte I."/>
            <person name="Mosher R."/>
            <person name="Nagasaki H."/>
            <person name="Nakagami H."/>
            <person name="Naramoto S."/>
            <person name="Nishitani K."/>
            <person name="Ohtani M."/>
            <person name="Okamoto T."/>
            <person name="Okumura M."/>
            <person name="Phillips J."/>
            <person name="Pollak B."/>
            <person name="Reinders A."/>
            <person name="Rovekamp M."/>
            <person name="Sano R."/>
            <person name="Sawa S."/>
            <person name="Schmid M.W."/>
            <person name="Shirakawa M."/>
            <person name="Solano R."/>
            <person name="Spunde A."/>
            <person name="Suetsugu N."/>
            <person name="Sugano S."/>
            <person name="Sugiyama A."/>
            <person name="Sun R."/>
            <person name="Suzuki Y."/>
            <person name="Takenaka M."/>
            <person name="Takezawa D."/>
            <person name="Tomogane H."/>
            <person name="Tsuzuki M."/>
            <person name="Ueda T."/>
            <person name="Umeda M."/>
            <person name="Ward J.M."/>
            <person name="Watanabe Y."/>
            <person name="Yazaki K."/>
            <person name="Yokoyama R."/>
            <person name="Yoshitake Y."/>
            <person name="Yotsui I."/>
            <person name="Zachgo S."/>
            <person name="Schmutz J."/>
        </authorList>
    </citation>
    <scope>NUCLEOTIDE SEQUENCE [LARGE SCALE GENOMIC DNA]</scope>
    <source>
        <strain evidence="3">Tak-1</strain>
    </source>
</reference>
<evidence type="ECO:0000313" key="3">
    <source>
        <dbReference type="Proteomes" id="UP000244005"/>
    </source>
</evidence>
<evidence type="ECO:0000313" key="2">
    <source>
        <dbReference type="EMBL" id="PTQ34829.1"/>
    </source>
</evidence>
<sequence>MTGNHTRKSSRLVLSHHTQRNEKNRDAFGAPLAGRAHVVRRGTVAVRNCLPPETSYAVLQQLRPARPGPARRVVFTRPANGSRCHDSAAPDAPDLPIRSSPSVCRQAGKHRPVALARTISIGRSEVRFRAWRHLQRPVESSCRARIFGLLL</sequence>
<protein>
    <submittedName>
        <fullName evidence="2">Uncharacterized protein</fullName>
    </submittedName>
</protein>
<feature type="region of interest" description="Disordered" evidence="1">
    <location>
        <begin position="77"/>
        <end position="97"/>
    </location>
</feature>
<dbReference type="AlphaFoldDB" id="A0A2R6WLU7"/>
<evidence type="ECO:0000256" key="1">
    <source>
        <dbReference type="SAM" id="MobiDB-lite"/>
    </source>
</evidence>
<dbReference type="Gramene" id="Mp7g07290.1">
    <property type="protein sequence ID" value="Mp7g07290.1.cds1"/>
    <property type="gene ID" value="Mp7g07290"/>
</dbReference>
<feature type="region of interest" description="Disordered" evidence="1">
    <location>
        <begin position="1"/>
        <end position="27"/>
    </location>
</feature>
<keyword evidence="3" id="KW-1185">Reference proteome</keyword>
<name>A0A2R6WLU7_MARPO</name>